<dbReference type="Pfam" id="PF13374">
    <property type="entry name" value="TPR_10"/>
    <property type="match status" value="1"/>
</dbReference>
<evidence type="ECO:0000313" key="2">
    <source>
        <dbReference type="EMBL" id="EZF50634.1"/>
    </source>
</evidence>
<dbReference type="Gene3D" id="1.25.40.10">
    <property type="entry name" value="Tetratricopeptide repeat domain"/>
    <property type="match status" value="2"/>
</dbReference>
<dbReference type="AlphaFoldDB" id="A0A022VXJ2"/>
<reference evidence="2" key="1">
    <citation type="submission" date="2014-02" db="EMBL/GenBank/DDBJ databases">
        <title>The Genome Sequence of Trichophyton rubrum (morphotype fischeri) CBS 288.86.</title>
        <authorList>
            <consortium name="The Broad Institute Genomics Platform"/>
            <person name="Cuomo C.A."/>
            <person name="White T.C."/>
            <person name="Graser Y."/>
            <person name="Martinez-Rossi N."/>
            <person name="Heitman J."/>
            <person name="Young S.K."/>
            <person name="Zeng Q."/>
            <person name="Gargeya S."/>
            <person name="Abouelleil A."/>
            <person name="Alvarado L."/>
            <person name="Chapman S.B."/>
            <person name="Gainer-Dewar J."/>
            <person name="Goldberg J."/>
            <person name="Griggs A."/>
            <person name="Gujja S."/>
            <person name="Hansen M."/>
            <person name="Howarth C."/>
            <person name="Imamovic A."/>
            <person name="Larimer J."/>
            <person name="Martinez D."/>
            <person name="Murphy C."/>
            <person name="Pearson M.D."/>
            <person name="Persinoti G."/>
            <person name="Poon T."/>
            <person name="Priest M."/>
            <person name="Roberts A.D."/>
            <person name="Saif S."/>
            <person name="Shea T.D."/>
            <person name="Sykes S.N."/>
            <person name="Wortman J."/>
            <person name="Nusbaum C."/>
            <person name="Birren B."/>
        </authorList>
    </citation>
    <scope>NUCLEOTIDE SEQUENCE [LARGE SCALE GENOMIC DNA]</scope>
    <source>
        <strain evidence="2">CBS 288.86</strain>
    </source>
</reference>
<dbReference type="PROSITE" id="PS50005">
    <property type="entry name" value="TPR"/>
    <property type="match status" value="1"/>
</dbReference>
<dbReference type="SUPFAM" id="SSF48452">
    <property type="entry name" value="TPR-like"/>
    <property type="match status" value="1"/>
</dbReference>
<evidence type="ECO:0000256" key="1">
    <source>
        <dbReference type="PROSITE-ProRule" id="PRU00339"/>
    </source>
</evidence>
<dbReference type="InterPro" id="IPR011990">
    <property type="entry name" value="TPR-like_helical_dom_sf"/>
</dbReference>
<proteinExistence type="predicted"/>
<dbReference type="HOGENOM" id="CLU_076424_0_0_1"/>
<accession>A0A022VXJ2</accession>
<gene>
    <name evidence="2" type="ORF">H103_05967</name>
</gene>
<feature type="repeat" description="TPR" evidence="1">
    <location>
        <begin position="30"/>
        <end position="63"/>
    </location>
</feature>
<dbReference type="InterPro" id="IPR019734">
    <property type="entry name" value="TPR_rpt"/>
</dbReference>
<keyword evidence="1" id="KW-0802">TPR repeat</keyword>
<protein>
    <submittedName>
        <fullName evidence="2">Uncharacterized protein</fullName>
    </submittedName>
</protein>
<sequence>MARPKSALSAYLQTLKVIELLYSNRLREAADVYDSVACSYAEQGMVDQALKCLQKAVDIHTELNPFSMSRSQAIYAALHHCWKLQNLTEELVIQFKYPKHSGDIMLLSRINFAQGRTGEARKLALTAMNIHRELYGCQGPRVADSAFIIAAMSEIEGDDAQAATLLREIVDMSGEGGDMQPHLARSLWFLARIEEKIGHIPEAQQLKVEAKVEREKIKDREGDNGDNDEAFMCLVPWMLW</sequence>
<name>A0A022VXJ2_TRIRU</name>
<dbReference type="Proteomes" id="UP000023758">
    <property type="component" value="Unassembled WGS sequence"/>
</dbReference>
<dbReference type="EMBL" id="KK207881">
    <property type="protein sequence ID" value="EZF50634.1"/>
    <property type="molecule type" value="Genomic_DNA"/>
</dbReference>
<organism evidence="2">
    <name type="scientific">Trichophyton rubrum CBS 288.86</name>
    <dbReference type="NCBI Taxonomy" id="1215330"/>
    <lineage>
        <taxon>Eukaryota</taxon>
        <taxon>Fungi</taxon>
        <taxon>Dikarya</taxon>
        <taxon>Ascomycota</taxon>
        <taxon>Pezizomycotina</taxon>
        <taxon>Eurotiomycetes</taxon>
        <taxon>Eurotiomycetidae</taxon>
        <taxon>Onygenales</taxon>
        <taxon>Arthrodermataceae</taxon>
        <taxon>Trichophyton</taxon>
    </lineage>
</organism>